<dbReference type="Proteomes" id="UP000248259">
    <property type="component" value="Unassembled WGS sequence"/>
</dbReference>
<name>A0A323UZS0_9RHOO</name>
<proteinExistence type="predicted"/>
<dbReference type="PANTHER" id="PTHR42741:SF3">
    <property type="entry name" value="NITROREDUCTASE FAMILY PROTEIN"/>
    <property type="match status" value="1"/>
</dbReference>
<comment type="caution">
    <text evidence="3">The sequence shown here is derived from an EMBL/GenBank/DDBJ whole genome shotgun (WGS) entry which is preliminary data.</text>
</comment>
<evidence type="ECO:0000256" key="1">
    <source>
        <dbReference type="SAM" id="MobiDB-lite"/>
    </source>
</evidence>
<keyword evidence="4" id="KW-1185">Reference proteome</keyword>
<dbReference type="Gene3D" id="3.40.109.10">
    <property type="entry name" value="NADH Oxidase"/>
    <property type="match status" value="2"/>
</dbReference>
<dbReference type="EMBL" id="QKOE01000003">
    <property type="protein sequence ID" value="PZA17353.1"/>
    <property type="molecule type" value="Genomic_DNA"/>
</dbReference>
<dbReference type="SUPFAM" id="SSF55469">
    <property type="entry name" value="FMN-dependent nitroreductase-like"/>
    <property type="match status" value="2"/>
</dbReference>
<protein>
    <submittedName>
        <fullName evidence="3">SagB/ThcOx family dehydrogenase</fullName>
    </submittedName>
</protein>
<dbReference type="InterPro" id="IPR000415">
    <property type="entry name" value="Nitroreductase-like"/>
</dbReference>
<dbReference type="RefSeq" id="WP_110523369.1">
    <property type="nucleotide sequence ID" value="NZ_QKOE01000003.1"/>
</dbReference>
<evidence type="ECO:0000259" key="2">
    <source>
        <dbReference type="Pfam" id="PF00881"/>
    </source>
</evidence>
<feature type="compositionally biased region" description="Low complexity" evidence="1">
    <location>
        <begin position="320"/>
        <end position="333"/>
    </location>
</feature>
<feature type="domain" description="Nitroreductase" evidence="2">
    <location>
        <begin position="350"/>
        <end position="541"/>
    </location>
</feature>
<organism evidence="3 4">
    <name type="scientific">Parazoarcus communis SWub3 = DSM 12120</name>
    <dbReference type="NCBI Taxonomy" id="1121029"/>
    <lineage>
        <taxon>Bacteria</taxon>
        <taxon>Pseudomonadati</taxon>
        <taxon>Pseudomonadota</taxon>
        <taxon>Betaproteobacteria</taxon>
        <taxon>Rhodocyclales</taxon>
        <taxon>Zoogloeaceae</taxon>
        <taxon>Parazoarcus</taxon>
    </lineage>
</organism>
<sequence>MDLPTDTLLPSSTHPEAVTAVACTDQTVVQLYHTRSKHRFEAYAAGPKLLDWDAQPSPFRRHDGAPALSLPLSQDIDPGSELALALAVDIGQLGQDRPALPITLETLGVLLQHAFGITAWKTLGPDRWAVRANPSSGNLHPTEAWLIARNIPGLANGVHHYCADDHSLELRAADVGDMETPPVLCIALSSVMWREAWKYGERGFRYCQLDIGHAVGALAHAAALLGWHVTERPVGHAELSHRLGLDRETDYPNGRHAENEREEAELLLDVGPLGAPHDDLPRRLLKTLQCQWHGKASRLDPAPMYRWPLIHDIARATRRNTPAAPTRPHTAATVSPLPGSGRRASDVLLGRRSAQRFSSTHTMTQAQLSRLIACLLPSRAQGSSPLAQPHALQPVLFIHRVDGMEPGIYVLQEPGQPTAFAHCKLQAAGLADRPELFLLREFGQVELYRLARSLHCHQDIAATACLAIGLLAPFEIAFTDDPAAYRDLFRNAGLIGQSLYLGAESLGLRGTGIGCYFDEPVHKALSLDHSPWQSAYHFTIGLAIDDTRIETAPAYPEARHSGRPLEETR</sequence>
<dbReference type="GO" id="GO:0016491">
    <property type="term" value="F:oxidoreductase activity"/>
    <property type="evidence" value="ECO:0007669"/>
    <property type="project" value="InterPro"/>
</dbReference>
<dbReference type="OrthoDB" id="9801593at2"/>
<gene>
    <name evidence="3" type="ORF">DNK49_05670</name>
</gene>
<dbReference type="PANTHER" id="PTHR42741">
    <property type="entry name" value="NITROREDUCTASE FAMILY PROTEIN"/>
    <property type="match status" value="1"/>
</dbReference>
<feature type="region of interest" description="Disordered" evidence="1">
    <location>
        <begin position="320"/>
        <end position="342"/>
    </location>
</feature>
<accession>A0A323UZS0</accession>
<dbReference type="Pfam" id="PF00881">
    <property type="entry name" value="Nitroreductase"/>
    <property type="match status" value="1"/>
</dbReference>
<evidence type="ECO:0000313" key="4">
    <source>
        <dbReference type="Proteomes" id="UP000248259"/>
    </source>
</evidence>
<reference evidence="3 4" key="1">
    <citation type="submission" date="2018-06" db="EMBL/GenBank/DDBJ databases">
        <title>Azoarcus communis strain SWub3 genome.</title>
        <authorList>
            <person name="Zorraquino Salvo V."/>
            <person name="Toubiana D."/>
            <person name="Blumwald E."/>
        </authorList>
    </citation>
    <scope>NUCLEOTIDE SEQUENCE [LARGE SCALE GENOMIC DNA]</scope>
    <source>
        <strain evidence="3 4">SWub3</strain>
    </source>
</reference>
<dbReference type="AlphaFoldDB" id="A0A323UZS0"/>
<dbReference type="InterPro" id="IPR029479">
    <property type="entry name" value="Nitroreductase"/>
</dbReference>
<dbReference type="CDD" id="cd02142">
    <property type="entry name" value="McbC_SagB-like_oxidoreductase"/>
    <property type="match status" value="1"/>
</dbReference>
<evidence type="ECO:0000313" key="3">
    <source>
        <dbReference type="EMBL" id="PZA17353.1"/>
    </source>
</evidence>